<dbReference type="Proteomes" id="UP001208649">
    <property type="component" value="Unassembled WGS sequence"/>
</dbReference>
<keyword evidence="3" id="KW-1185">Reference proteome</keyword>
<name>A0ABT2W3K9_9FLAO</name>
<accession>A0ABT2W3K9</accession>
<reference evidence="3" key="1">
    <citation type="submission" date="2023-07" db="EMBL/GenBank/DDBJ databases">
        <title>Chryseobacterium sp. strain PBS4-4 Genome sequencing and assembly.</title>
        <authorList>
            <person name="Jung Y."/>
        </authorList>
    </citation>
    <scope>NUCLEOTIDE SEQUENCE [LARGE SCALE GENOMIC DNA]</scope>
    <source>
        <strain evidence="3">PBS4-4</strain>
    </source>
</reference>
<feature type="compositionally biased region" description="Polar residues" evidence="1">
    <location>
        <begin position="10"/>
        <end position="23"/>
    </location>
</feature>
<protein>
    <submittedName>
        <fullName evidence="2">Uncharacterized protein</fullName>
    </submittedName>
</protein>
<organism evidence="2 3">
    <name type="scientific">Chryseobacterium edaphi</name>
    <dbReference type="NCBI Taxonomy" id="2976532"/>
    <lineage>
        <taxon>Bacteria</taxon>
        <taxon>Pseudomonadati</taxon>
        <taxon>Bacteroidota</taxon>
        <taxon>Flavobacteriia</taxon>
        <taxon>Flavobacteriales</taxon>
        <taxon>Weeksellaceae</taxon>
        <taxon>Chryseobacterium group</taxon>
        <taxon>Chryseobacterium</taxon>
    </lineage>
</organism>
<sequence length="108" mass="13006">MYNPVRRNRNIGTENQGFGQNNRLQISTPYGTLKSFYERIEKYQKEVRIINDHEFLFIEEETRENCHHTCTFDDLESIIKQIPKEDYGDLKFIILRQPKRKEEILSPV</sequence>
<dbReference type="RefSeq" id="WP_263002220.1">
    <property type="nucleotide sequence ID" value="NZ_JAOTEM010000001.1"/>
</dbReference>
<dbReference type="EMBL" id="JAOTEM010000001">
    <property type="protein sequence ID" value="MCU7616792.1"/>
    <property type="molecule type" value="Genomic_DNA"/>
</dbReference>
<evidence type="ECO:0000313" key="3">
    <source>
        <dbReference type="Proteomes" id="UP001208649"/>
    </source>
</evidence>
<gene>
    <name evidence="2" type="ORF">NZ698_06245</name>
</gene>
<evidence type="ECO:0000313" key="2">
    <source>
        <dbReference type="EMBL" id="MCU7616792.1"/>
    </source>
</evidence>
<feature type="region of interest" description="Disordered" evidence="1">
    <location>
        <begin position="1"/>
        <end position="23"/>
    </location>
</feature>
<proteinExistence type="predicted"/>
<evidence type="ECO:0000256" key="1">
    <source>
        <dbReference type="SAM" id="MobiDB-lite"/>
    </source>
</evidence>
<comment type="caution">
    <text evidence="2">The sequence shown here is derived from an EMBL/GenBank/DDBJ whole genome shotgun (WGS) entry which is preliminary data.</text>
</comment>